<dbReference type="GO" id="GO:0003964">
    <property type="term" value="F:RNA-directed DNA polymerase activity"/>
    <property type="evidence" value="ECO:0007669"/>
    <property type="project" value="UniProtKB-KW"/>
</dbReference>
<keyword evidence="3" id="KW-0479">Metal-binding</keyword>
<dbReference type="Proteomes" id="UP001151760">
    <property type="component" value="Unassembled WGS sequence"/>
</dbReference>
<dbReference type="PANTHER" id="PTHR10996">
    <property type="entry name" value="2-HYDROXYACID DEHYDROGENASE-RELATED"/>
    <property type="match status" value="1"/>
</dbReference>
<dbReference type="InterPro" id="IPR006139">
    <property type="entry name" value="D-isomer_2_OHA_DH_cat_dom"/>
</dbReference>
<reference evidence="6" key="2">
    <citation type="submission" date="2022-01" db="EMBL/GenBank/DDBJ databases">
        <authorList>
            <person name="Yamashiro T."/>
            <person name="Shiraishi A."/>
            <person name="Satake H."/>
            <person name="Nakayama K."/>
        </authorList>
    </citation>
    <scope>NUCLEOTIDE SEQUENCE</scope>
</reference>
<keyword evidence="7" id="KW-1185">Reference proteome</keyword>
<organism evidence="6 7">
    <name type="scientific">Tanacetum coccineum</name>
    <dbReference type="NCBI Taxonomy" id="301880"/>
    <lineage>
        <taxon>Eukaryota</taxon>
        <taxon>Viridiplantae</taxon>
        <taxon>Streptophyta</taxon>
        <taxon>Embryophyta</taxon>
        <taxon>Tracheophyta</taxon>
        <taxon>Spermatophyta</taxon>
        <taxon>Magnoliopsida</taxon>
        <taxon>eudicotyledons</taxon>
        <taxon>Gunneridae</taxon>
        <taxon>Pentapetalae</taxon>
        <taxon>asterids</taxon>
        <taxon>campanulids</taxon>
        <taxon>Asterales</taxon>
        <taxon>Asteraceae</taxon>
        <taxon>Asteroideae</taxon>
        <taxon>Anthemideae</taxon>
        <taxon>Anthemidinae</taxon>
        <taxon>Tanacetum</taxon>
    </lineage>
</organism>
<dbReference type="Gene3D" id="1.10.240.10">
    <property type="entry name" value="Tyrosyl-Transfer RNA Synthetase"/>
    <property type="match status" value="1"/>
</dbReference>
<evidence type="ECO:0000313" key="7">
    <source>
        <dbReference type="Proteomes" id="UP001151760"/>
    </source>
</evidence>
<dbReference type="Pfam" id="PF00389">
    <property type="entry name" value="2-Hacid_dh"/>
    <property type="match status" value="1"/>
</dbReference>
<keyword evidence="6" id="KW-0548">Nucleotidyltransferase</keyword>
<dbReference type="SMART" id="SM00343">
    <property type="entry name" value="ZnF_C2HC"/>
    <property type="match status" value="1"/>
</dbReference>
<dbReference type="InterPro" id="IPR001878">
    <property type="entry name" value="Znf_CCHC"/>
</dbReference>
<protein>
    <submittedName>
        <fullName evidence="6">Reverse transcriptase domain-containing protein</fullName>
    </submittedName>
</protein>
<comment type="caution">
    <text evidence="6">The sequence shown here is derived from an EMBL/GenBank/DDBJ whole genome shotgun (WGS) entry which is preliminary data.</text>
</comment>
<accession>A0ABQ4ZKS0</accession>
<keyword evidence="2" id="KW-0520">NAD</keyword>
<feature type="domain" description="CCHC-type" evidence="5">
    <location>
        <begin position="463"/>
        <end position="479"/>
    </location>
</feature>
<feature type="chain" id="PRO_5045593608" evidence="4">
    <location>
        <begin position="20"/>
        <end position="856"/>
    </location>
</feature>
<evidence type="ECO:0000256" key="4">
    <source>
        <dbReference type="SAM" id="SignalP"/>
    </source>
</evidence>
<keyword evidence="6" id="KW-0695">RNA-directed DNA polymerase</keyword>
<evidence type="ECO:0000256" key="3">
    <source>
        <dbReference type="PROSITE-ProRule" id="PRU00047"/>
    </source>
</evidence>
<keyword evidence="3" id="KW-0863">Zinc-finger</keyword>
<dbReference type="EMBL" id="BQNB010011456">
    <property type="protein sequence ID" value="GJS90789.1"/>
    <property type="molecule type" value="Genomic_DNA"/>
</dbReference>
<dbReference type="SUPFAM" id="SSF52283">
    <property type="entry name" value="Formate/glycerate dehydrogenase catalytic domain-like"/>
    <property type="match status" value="1"/>
</dbReference>
<dbReference type="PROSITE" id="PS50158">
    <property type="entry name" value="ZF_CCHC"/>
    <property type="match status" value="1"/>
</dbReference>
<reference evidence="6" key="1">
    <citation type="journal article" date="2022" name="Int. J. Mol. Sci.">
        <title>Draft Genome of Tanacetum Coccineum: Genomic Comparison of Closely Related Tanacetum-Family Plants.</title>
        <authorList>
            <person name="Yamashiro T."/>
            <person name="Shiraishi A."/>
            <person name="Nakayama K."/>
            <person name="Satake H."/>
        </authorList>
    </citation>
    <scope>NUCLEOTIDE SEQUENCE</scope>
</reference>
<dbReference type="InterPro" id="IPR050223">
    <property type="entry name" value="D-isomer_2-hydroxyacid_DH"/>
</dbReference>
<feature type="signal peptide" evidence="4">
    <location>
        <begin position="1"/>
        <end position="19"/>
    </location>
</feature>
<name>A0ABQ4ZKS0_9ASTR</name>
<keyword evidence="1" id="KW-0560">Oxidoreductase</keyword>
<dbReference type="InterPro" id="IPR005162">
    <property type="entry name" value="Retrotrans_gag_dom"/>
</dbReference>
<evidence type="ECO:0000256" key="2">
    <source>
        <dbReference type="ARBA" id="ARBA00023027"/>
    </source>
</evidence>
<evidence type="ECO:0000256" key="1">
    <source>
        <dbReference type="ARBA" id="ARBA00023002"/>
    </source>
</evidence>
<evidence type="ECO:0000259" key="5">
    <source>
        <dbReference type="PROSITE" id="PS50158"/>
    </source>
</evidence>
<dbReference type="PANTHER" id="PTHR10996:SF178">
    <property type="entry name" value="2-HYDROXYACID DEHYDROGENASE YGL185C-RELATED"/>
    <property type="match status" value="1"/>
</dbReference>
<keyword evidence="6" id="KW-0808">Transferase</keyword>
<sequence length="856" mass="96527">MIGALELFILTVLDSTVLETPLFSTVLSLQGVTTVVTSKFSLLTISSINVRSGLRGMKFPDKGGGTDCYPLSDLDLSVKFTKLSTAGEAAVAASYPIALLPAVRLQTKSSIPIKSYQCNLMLLETKATFCEFWLVLDEPASSGSYIFKLLYKSSKLMVSISTLFLQIKGIESFHSDRRLLKSFSKVLILLFEKCPLNLLGLLVPSINLFSIEPSLSNFSHHDMSGTEFGLTGERTQVSTVRECTYTDFLKCQPLNFKGTEGVVGLTQWFENMKYVFHISNCTVACQINFATCTLQGNALTWWNSHVRIVGHDVAYAMTWKTLKNMMTDKYCPKGEIKKLEIELWNLNVKGTDVESYSQHFQELALMFGKMFPEEFDEVENYVDGLPDMIHGNQKIRTLAEHQAENKRKFKDTSRNNQNHQRPFKRHNVAWAYTAGPGEKKPYGGSKPLCPKCNYHHDGQCAPKCTNCKRTGHLTRDCRSQPADIGAFRRLFLALISHMNIIFCLGVLGIDYLLLQLINIKILLARTFFVEITGTMREIPSHEHKSQVHLYSKVEIVVVRGLTGSADDLTATFRLCMRLCEKQTGSALFRLCDEMVKKNNISDFDLKMVYDGGGMNPEGFRKCTCLGCSTKKVTTQSGNVIIIQKDIQLGLVVGNTDKKMIAPEIAEVNIKITKAYCPPNVVEGNPYLEYTRHIVFPWFKVDKNGVMTWSLLLLSDAVILLMHRLQIDEKEFLCNDSIFRHQVQELHCLYSRQRNLMNELTKNDFFNEYPHFTKSAAVKTVIGADMELIDSLPALDIVSSYNVGLDKVDLEYCVEKRIKVTNTHDVLTNDVADMAVGLIFAMLSRICECDQYVRSGF</sequence>
<dbReference type="Pfam" id="PF03732">
    <property type="entry name" value="Retrotrans_gag"/>
    <property type="match status" value="1"/>
</dbReference>
<proteinExistence type="predicted"/>
<gene>
    <name evidence="6" type="ORF">Tco_0773425</name>
</gene>
<keyword evidence="4" id="KW-0732">Signal</keyword>
<evidence type="ECO:0000313" key="6">
    <source>
        <dbReference type="EMBL" id="GJS90789.1"/>
    </source>
</evidence>
<keyword evidence="3" id="KW-0862">Zinc</keyword>
<dbReference type="Gene3D" id="3.40.50.720">
    <property type="entry name" value="NAD(P)-binding Rossmann-like Domain"/>
    <property type="match status" value="1"/>
</dbReference>